<feature type="region of interest" description="Disordered" evidence="1">
    <location>
        <begin position="22"/>
        <end position="64"/>
    </location>
</feature>
<organism evidence="2 3">
    <name type="scientific">Aphanomyces invadans</name>
    <dbReference type="NCBI Taxonomy" id="157072"/>
    <lineage>
        <taxon>Eukaryota</taxon>
        <taxon>Sar</taxon>
        <taxon>Stramenopiles</taxon>
        <taxon>Oomycota</taxon>
        <taxon>Saprolegniomycetes</taxon>
        <taxon>Saprolegniales</taxon>
        <taxon>Verrucalvaceae</taxon>
        <taxon>Aphanomyces</taxon>
    </lineage>
</organism>
<feature type="compositionally biased region" description="Low complexity" evidence="1">
    <location>
        <begin position="53"/>
        <end position="64"/>
    </location>
</feature>
<evidence type="ECO:0000313" key="3">
    <source>
        <dbReference type="Proteomes" id="UP000285060"/>
    </source>
</evidence>
<dbReference type="AlphaFoldDB" id="A0A418AHT4"/>
<dbReference type="VEuPathDB" id="FungiDB:H310_12574"/>
<proteinExistence type="predicted"/>
<gene>
    <name evidence="2" type="ORF">DYB32_009667</name>
</gene>
<evidence type="ECO:0000256" key="1">
    <source>
        <dbReference type="SAM" id="MobiDB-lite"/>
    </source>
</evidence>
<dbReference type="Proteomes" id="UP000285060">
    <property type="component" value="Unassembled WGS sequence"/>
</dbReference>
<reference evidence="2 3" key="1">
    <citation type="submission" date="2018-08" db="EMBL/GenBank/DDBJ databases">
        <title>Aphanomyces genome sequencing and annotation.</title>
        <authorList>
            <person name="Minardi D."/>
            <person name="Oidtmann B."/>
            <person name="Van Der Giezen M."/>
            <person name="Studholme D.J."/>
        </authorList>
    </citation>
    <scope>NUCLEOTIDE SEQUENCE [LARGE SCALE GENOMIC DNA]</scope>
    <source>
        <strain evidence="2 3">NJM0002</strain>
    </source>
</reference>
<name>A0A418AHT4_9STRA</name>
<dbReference type="EMBL" id="QUSY01002234">
    <property type="protein sequence ID" value="RHY21946.1"/>
    <property type="molecule type" value="Genomic_DNA"/>
</dbReference>
<comment type="caution">
    <text evidence="2">The sequence shown here is derived from an EMBL/GenBank/DDBJ whole genome shotgun (WGS) entry which is preliminary data.</text>
</comment>
<accession>A0A418AHT4</accession>
<evidence type="ECO:0000313" key="2">
    <source>
        <dbReference type="EMBL" id="RHY21946.1"/>
    </source>
</evidence>
<keyword evidence="3" id="KW-1185">Reference proteome</keyword>
<protein>
    <submittedName>
        <fullName evidence="2">Uncharacterized protein</fullName>
    </submittedName>
</protein>
<sequence>MSRANLKKRHLTKMYFKALVTAHPRTQGEGSRAEGGSRAYVGRSAGEGGSQSGGESASAKEALRQAEAAAGLEDELPSVPMTPTQVFGRCPIAERDLMWTARPDLWLSSARTFAGVTRADAARVMERMARLCEMSDYAPLDASRVGAHLKMFRSGGHDDLEWHIGMVYALEHHWVAGAHPLKFTAFKERMKAQYPGWVVDVGLTARRGDETMLEYISSFVSAFLGRGRGGRHWKWPTATSELAMP</sequence>